<protein>
    <submittedName>
        <fullName evidence="1">Uncharacterized protein</fullName>
    </submittedName>
</protein>
<dbReference type="EMBL" id="CAJOBZ010000003">
    <property type="protein sequence ID" value="CAF4771979.1"/>
    <property type="molecule type" value="Genomic_DNA"/>
</dbReference>
<comment type="caution">
    <text evidence="1">The sequence shown here is derived from an EMBL/GenBank/DDBJ whole genome shotgun (WGS) entry which is preliminary data.</text>
</comment>
<proteinExistence type="predicted"/>
<evidence type="ECO:0000313" key="2">
    <source>
        <dbReference type="Proteomes" id="UP000663880"/>
    </source>
</evidence>
<name>A0A821MQ89_9NEOP</name>
<gene>
    <name evidence="1" type="ORF">PMACD_LOCUS1871</name>
</gene>
<organism evidence="1 2">
    <name type="scientific">Pieris macdunnoughi</name>
    <dbReference type="NCBI Taxonomy" id="345717"/>
    <lineage>
        <taxon>Eukaryota</taxon>
        <taxon>Metazoa</taxon>
        <taxon>Ecdysozoa</taxon>
        <taxon>Arthropoda</taxon>
        <taxon>Hexapoda</taxon>
        <taxon>Insecta</taxon>
        <taxon>Pterygota</taxon>
        <taxon>Neoptera</taxon>
        <taxon>Endopterygota</taxon>
        <taxon>Lepidoptera</taxon>
        <taxon>Glossata</taxon>
        <taxon>Ditrysia</taxon>
        <taxon>Papilionoidea</taxon>
        <taxon>Pieridae</taxon>
        <taxon>Pierinae</taxon>
        <taxon>Pieris</taxon>
    </lineage>
</organism>
<sequence length="71" mass="7651">MIRKQRDGTLRIREGATAGNRGVPGFLEYREVAARGTPASPSDPSLLTPHMHFEASTTPLTPHSILALIAN</sequence>
<keyword evidence="2" id="KW-1185">Reference proteome</keyword>
<accession>A0A821MQ89</accession>
<evidence type="ECO:0000313" key="1">
    <source>
        <dbReference type="EMBL" id="CAF4771979.1"/>
    </source>
</evidence>
<dbReference type="AlphaFoldDB" id="A0A821MQ89"/>
<dbReference type="Proteomes" id="UP000663880">
    <property type="component" value="Unassembled WGS sequence"/>
</dbReference>
<reference evidence="1" key="1">
    <citation type="submission" date="2021-02" db="EMBL/GenBank/DDBJ databases">
        <authorList>
            <person name="Steward A R."/>
        </authorList>
    </citation>
    <scope>NUCLEOTIDE SEQUENCE</scope>
</reference>
<dbReference type="OrthoDB" id="7488859at2759"/>